<name>A0A3A8E1S5_9GAMM</name>
<evidence type="ECO:0000313" key="1">
    <source>
        <dbReference type="EMBL" id="RKG29132.1"/>
    </source>
</evidence>
<accession>A0A3A8E1S5</accession>
<comment type="caution">
    <text evidence="1">The sequence shown here is derived from an EMBL/GenBank/DDBJ whole genome shotgun (WGS) entry which is preliminary data.</text>
</comment>
<evidence type="ECO:0000313" key="2">
    <source>
        <dbReference type="Proteomes" id="UP000282388"/>
    </source>
</evidence>
<sequence length="156" mass="17489">MKLISIVISLILYIFPSLSMAEVFDLKNVEIVKQKGFPTAVVKEYIANSPIKVKYSYSISHDNDEENAVYFSFQRGETYINEIIDYGVMIENINKTVLKNSIITSKPPTMYCTYEGVATILFKDITLYIPEVAGEALTSGTVLKVINASSPKRVCQ</sequence>
<keyword evidence="2" id="KW-1185">Reference proteome</keyword>
<dbReference type="RefSeq" id="WP_120403853.1">
    <property type="nucleotide sequence ID" value="NZ_RAXV01000059.1"/>
</dbReference>
<protein>
    <submittedName>
        <fullName evidence="1">Uncharacterized protein</fullName>
    </submittedName>
</protein>
<dbReference type="EMBL" id="RAXV01000059">
    <property type="protein sequence ID" value="RKG29132.1"/>
    <property type="molecule type" value="Genomic_DNA"/>
</dbReference>
<dbReference type="AlphaFoldDB" id="A0A3A8E1S5"/>
<dbReference type="Proteomes" id="UP000282388">
    <property type="component" value="Unassembled WGS sequence"/>
</dbReference>
<proteinExistence type="predicted"/>
<organism evidence="1 2">
    <name type="scientific">Acinetobacter tianfuensis</name>
    <dbReference type="NCBI Taxonomy" id="2419603"/>
    <lineage>
        <taxon>Bacteria</taxon>
        <taxon>Pseudomonadati</taxon>
        <taxon>Pseudomonadota</taxon>
        <taxon>Gammaproteobacteria</taxon>
        <taxon>Moraxellales</taxon>
        <taxon>Moraxellaceae</taxon>
        <taxon>Acinetobacter</taxon>
    </lineage>
</organism>
<reference evidence="1 2" key="1">
    <citation type="submission" date="2018-09" db="EMBL/GenBank/DDBJ databases">
        <title>The draft genome of Acinetobacter spp. strains.</title>
        <authorList>
            <person name="Qin J."/>
            <person name="Feng Y."/>
            <person name="Zong Z."/>
        </authorList>
    </citation>
    <scope>NUCLEOTIDE SEQUENCE [LARGE SCALE GENOMIC DNA]</scope>
    <source>
        <strain evidence="1 2">WCHAc060012</strain>
    </source>
</reference>
<gene>
    <name evidence="1" type="ORF">D7V32_16355</name>
</gene>